<dbReference type="FunFam" id="3.40.50.720:FF:000084">
    <property type="entry name" value="Short-chain dehydrogenase reductase"/>
    <property type="match status" value="1"/>
</dbReference>
<dbReference type="OrthoDB" id="9803333at2"/>
<dbReference type="PANTHER" id="PTHR42760">
    <property type="entry name" value="SHORT-CHAIN DEHYDROGENASES/REDUCTASES FAMILY MEMBER"/>
    <property type="match status" value="1"/>
</dbReference>
<dbReference type="InterPro" id="IPR002347">
    <property type="entry name" value="SDR_fam"/>
</dbReference>
<dbReference type="CDD" id="cd05233">
    <property type="entry name" value="SDR_c"/>
    <property type="match status" value="1"/>
</dbReference>
<sequence length="259" mass="27822">MPNNQSKTAVVTGGGSGIGAAAAKRLAKEGYKVCIIDIKEDRAEQVKEEISGAGGEAFVLNVDVSDPARVSEAIGKVHEKWGSINVLFANAGINGTVTSIEEMDPDEWDQTITTNLKSTFLFVKYTIPHMKENGGSMIITSSINGNRTFKNIGMSAYSTSKAGQTAFMKMAALELARYKIRVNAICPGAIDTNIDQNTFTEEGVEEVKIPIEYPEGNQPLENKSGSSEQVADLVYFLASDQSSHITGTKIYIDGAESLL</sequence>
<gene>
    <name evidence="3" type="ORF">CUU66_05975</name>
</gene>
<keyword evidence="4" id="KW-1185">Reference proteome</keyword>
<dbReference type="SUPFAM" id="SSF51735">
    <property type="entry name" value="NAD(P)-binding Rossmann-fold domains"/>
    <property type="match status" value="1"/>
</dbReference>
<dbReference type="RefSeq" id="WP_101640767.1">
    <property type="nucleotide sequence ID" value="NZ_PGUY01000017.1"/>
</dbReference>
<dbReference type="AlphaFoldDB" id="A0A2N5M8K9"/>
<name>A0A2N5M8K9_9BACI</name>
<dbReference type="EMBL" id="PGUY01000017">
    <property type="protein sequence ID" value="PLT30701.1"/>
    <property type="molecule type" value="Genomic_DNA"/>
</dbReference>
<keyword evidence="2" id="KW-0560">Oxidoreductase</keyword>
<accession>A0A2N5M8K9</accession>
<dbReference type="PRINTS" id="PR00080">
    <property type="entry name" value="SDRFAMILY"/>
</dbReference>
<dbReference type="Proteomes" id="UP000234748">
    <property type="component" value="Unassembled WGS sequence"/>
</dbReference>
<evidence type="ECO:0000256" key="2">
    <source>
        <dbReference type="ARBA" id="ARBA00023002"/>
    </source>
</evidence>
<dbReference type="GO" id="GO:0008206">
    <property type="term" value="P:bile acid metabolic process"/>
    <property type="evidence" value="ECO:0007669"/>
    <property type="project" value="UniProtKB-ARBA"/>
</dbReference>
<reference evidence="3 4" key="1">
    <citation type="submission" date="2017-11" db="EMBL/GenBank/DDBJ databases">
        <title>Comparitive Functional Genomics of Dry Heat Resistant strains isolated from the Viking Spacecraft.</title>
        <authorList>
            <person name="Seuylemezian A."/>
            <person name="Cooper K."/>
            <person name="Vaishampayan P."/>
        </authorList>
    </citation>
    <scope>NUCLEOTIDE SEQUENCE [LARGE SCALE GENOMIC DNA]</scope>
    <source>
        <strain evidence="3 4">V1-29</strain>
    </source>
</reference>
<evidence type="ECO:0000256" key="1">
    <source>
        <dbReference type="ARBA" id="ARBA00006484"/>
    </source>
</evidence>
<evidence type="ECO:0000313" key="3">
    <source>
        <dbReference type="EMBL" id="PLT30701.1"/>
    </source>
</evidence>
<dbReference type="GO" id="GO:0016616">
    <property type="term" value="F:oxidoreductase activity, acting on the CH-OH group of donors, NAD or NADP as acceptor"/>
    <property type="evidence" value="ECO:0007669"/>
    <property type="project" value="TreeGrafter"/>
</dbReference>
<comment type="similarity">
    <text evidence="1">Belongs to the short-chain dehydrogenases/reductases (SDR) family.</text>
</comment>
<dbReference type="InterPro" id="IPR036291">
    <property type="entry name" value="NAD(P)-bd_dom_sf"/>
</dbReference>
<dbReference type="PANTHER" id="PTHR42760:SF133">
    <property type="entry name" value="3-OXOACYL-[ACYL-CARRIER-PROTEIN] REDUCTASE"/>
    <property type="match status" value="1"/>
</dbReference>
<dbReference type="Pfam" id="PF13561">
    <property type="entry name" value="adh_short_C2"/>
    <property type="match status" value="1"/>
</dbReference>
<protein>
    <submittedName>
        <fullName evidence="3">3-oxoacyl-[acyl-carrier-protein] reductase</fullName>
    </submittedName>
</protein>
<proteinExistence type="inferred from homology"/>
<dbReference type="Gene3D" id="3.40.50.720">
    <property type="entry name" value="NAD(P)-binding Rossmann-like Domain"/>
    <property type="match status" value="1"/>
</dbReference>
<evidence type="ECO:0000313" key="4">
    <source>
        <dbReference type="Proteomes" id="UP000234748"/>
    </source>
</evidence>
<organism evidence="3 4">
    <name type="scientific">Peribacillus deserti</name>
    <dbReference type="NCBI Taxonomy" id="673318"/>
    <lineage>
        <taxon>Bacteria</taxon>
        <taxon>Bacillati</taxon>
        <taxon>Bacillota</taxon>
        <taxon>Bacilli</taxon>
        <taxon>Bacillales</taxon>
        <taxon>Bacillaceae</taxon>
        <taxon>Peribacillus</taxon>
    </lineage>
</organism>
<comment type="caution">
    <text evidence="3">The sequence shown here is derived from an EMBL/GenBank/DDBJ whole genome shotgun (WGS) entry which is preliminary data.</text>
</comment>
<dbReference type="NCBIfam" id="NF004203">
    <property type="entry name" value="PRK05653.2-4"/>
    <property type="match status" value="1"/>
</dbReference>
<dbReference type="PRINTS" id="PR00081">
    <property type="entry name" value="GDHRDH"/>
</dbReference>